<keyword evidence="3" id="KW-1185">Reference proteome</keyword>
<dbReference type="SUPFAM" id="SSF54637">
    <property type="entry name" value="Thioesterase/thiol ester dehydrase-isomerase"/>
    <property type="match status" value="1"/>
</dbReference>
<evidence type="ECO:0000313" key="2">
    <source>
        <dbReference type="EMBL" id="MEI5908924.1"/>
    </source>
</evidence>
<accession>A0ABU8HID7</accession>
<dbReference type="PIRSF" id="PIRSF018072">
    <property type="entry name" value="UCP018072"/>
    <property type="match status" value="1"/>
</dbReference>
<proteinExistence type="predicted"/>
<dbReference type="RefSeq" id="WP_336588368.1">
    <property type="nucleotide sequence ID" value="NZ_JBBAXC010000017.1"/>
</dbReference>
<dbReference type="Gene3D" id="3.10.129.10">
    <property type="entry name" value="Hotdog Thioesterase"/>
    <property type="match status" value="1"/>
</dbReference>
<dbReference type="Proteomes" id="UP001312865">
    <property type="component" value="Unassembled WGS sequence"/>
</dbReference>
<comment type="caution">
    <text evidence="2">The sequence shown here is derived from an EMBL/GenBank/DDBJ whole genome shotgun (WGS) entry which is preliminary data.</text>
</comment>
<evidence type="ECO:0000259" key="1">
    <source>
        <dbReference type="Pfam" id="PF13452"/>
    </source>
</evidence>
<evidence type="ECO:0000313" key="3">
    <source>
        <dbReference type="Proteomes" id="UP001312865"/>
    </source>
</evidence>
<dbReference type="EMBL" id="JBBAXC010000017">
    <property type="protein sequence ID" value="MEI5908924.1"/>
    <property type="molecule type" value="Genomic_DNA"/>
</dbReference>
<organism evidence="2 3">
    <name type="scientific">Bacillus spongiae</name>
    <dbReference type="NCBI Taxonomy" id="2683610"/>
    <lineage>
        <taxon>Bacteria</taxon>
        <taxon>Bacillati</taxon>
        <taxon>Bacillota</taxon>
        <taxon>Bacilli</taxon>
        <taxon>Bacillales</taxon>
        <taxon>Bacillaceae</taxon>
        <taxon>Bacillus</taxon>
    </lineage>
</organism>
<feature type="domain" description="FAS1-like dehydratase" evidence="1">
    <location>
        <begin position="8"/>
        <end position="136"/>
    </location>
</feature>
<reference evidence="2 3" key="1">
    <citation type="journal article" date="2018" name="J. Microbiol.">
        <title>Bacillus spongiae sp. nov., isolated from sponge of Jeju Island.</title>
        <authorList>
            <person name="Lee G.E."/>
            <person name="Im W.T."/>
            <person name="Park J.S."/>
        </authorList>
    </citation>
    <scope>NUCLEOTIDE SEQUENCE [LARGE SCALE GENOMIC DNA]</scope>
    <source>
        <strain evidence="2 3">135PIL107-10</strain>
    </source>
</reference>
<sequence length="145" mass="16332">MSTVPNKVGIETKPYTFTVERGKIAEFVKAIGDTNPIYTNVEVAKEKGYRDIPAPLTFATVIDLWGGLSFNELVEFLEVNPLKVLHGEQSYEYGKTICAGDTITVIMKVVKQREKVGMKMFTLETHYQNEENETVLKAISVVIER</sequence>
<dbReference type="InterPro" id="IPR039569">
    <property type="entry name" value="FAS1-like_DH_region"/>
</dbReference>
<dbReference type="CDD" id="cd03441">
    <property type="entry name" value="R_hydratase_like"/>
    <property type="match status" value="1"/>
</dbReference>
<protein>
    <submittedName>
        <fullName evidence="2">MaoC family dehydratase N-terminal domain-containing protein</fullName>
    </submittedName>
</protein>
<name>A0ABU8HID7_9BACI</name>
<dbReference type="Pfam" id="PF13452">
    <property type="entry name" value="FAS1_DH_region"/>
    <property type="match status" value="1"/>
</dbReference>
<dbReference type="InterPro" id="IPR016709">
    <property type="entry name" value="HadA-like"/>
</dbReference>
<dbReference type="InterPro" id="IPR029069">
    <property type="entry name" value="HotDog_dom_sf"/>
</dbReference>
<gene>
    <name evidence="2" type="ORF">WAK64_17895</name>
</gene>